<dbReference type="EMBL" id="JBHSDR010000006">
    <property type="protein sequence ID" value="MFC4295355.1"/>
    <property type="molecule type" value="Genomic_DNA"/>
</dbReference>
<dbReference type="Proteomes" id="UP001595828">
    <property type="component" value="Unassembled WGS sequence"/>
</dbReference>
<accession>A0ABV8RR58</accession>
<dbReference type="InterPro" id="IPR011009">
    <property type="entry name" value="Kinase-like_dom_sf"/>
</dbReference>
<dbReference type="RefSeq" id="WP_379538834.1">
    <property type="nucleotide sequence ID" value="NZ_JBHSDR010000006.1"/>
</dbReference>
<proteinExistence type="predicted"/>
<feature type="region of interest" description="Disordered" evidence="1">
    <location>
        <begin position="1"/>
        <end position="20"/>
    </location>
</feature>
<protein>
    <submittedName>
        <fullName evidence="3">Aminoglycoside phosphotransferase family protein</fullName>
    </submittedName>
</protein>
<comment type="caution">
    <text evidence="3">The sequence shown here is derived from an EMBL/GenBank/DDBJ whole genome shotgun (WGS) entry which is preliminary data.</text>
</comment>
<evidence type="ECO:0000259" key="2">
    <source>
        <dbReference type="Pfam" id="PF01636"/>
    </source>
</evidence>
<evidence type="ECO:0000313" key="3">
    <source>
        <dbReference type="EMBL" id="MFC4295355.1"/>
    </source>
</evidence>
<organism evidence="3 4">
    <name type="scientific">Novosphingobium tardum</name>
    <dbReference type="NCBI Taxonomy" id="1538021"/>
    <lineage>
        <taxon>Bacteria</taxon>
        <taxon>Pseudomonadati</taxon>
        <taxon>Pseudomonadota</taxon>
        <taxon>Alphaproteobacteria</taxon>
        <taxon>Sphingomonadales</taxon>
        <taxon>Sphingomonadaceae</taxon>
        <taxon>Novosphingobium</taxon>
    </lineage>
</organism>
<dbReference type="Pfam" id="PF01636">
    <property type="entry name" value="APH"/>
    <property type="match status" value="1"/>
</dbReference>
<sequence>MDDLTLPPESASAPPPEADSIPADAATFLAGAGWAGAEIAPLAGDASFRRYFRVSGARGKAMLMDAPPPHEDPRPFLRAARWLDENAMRAPRILAEDAERGFVLLEDFGEVRMREYLDAWPDDETAIYKAAVDALVALHRLPPGPFTSYALAEYLREAKLFTEWYCPAQGLEVDSAGYAAAWEEALSPLLARQRPGVTVLRDYHAENIMLLGGLADQGLLDFQDALVGHPAYDLVSLLQDARRDVSEGLEARMIAYYLERTGLSADDFTADYARLGAQRNAKIVGIFVRLWRRDGKARYLSLIPRVWQALERDLAHPALAPVAAWFDANVPAHLRDPAGILGGEFGA</sequence>
<name>A0ABV8RR58_9SPHN</name>
<reference evidence="4" key="1">
    <citation type="journal article" date="2019" name="Int. J. Syst. Evol. Microbiol.">
        <title>The Global Catalogue of Microorganisms (GCM) 10K type strain sequencing project: providing services to taxonomists for standard genome sequencing and annotation.</title>
        <authorList>
            <consortium name="The Broad Institute Genomics Platform"/>
            <consortium name="The Broad Institute Genome Sequencing Center for Infectious Disease"/>
            <person name="Wu L."/>
            <person name="Ma J."/>
        </authorList>
    </citation>
    <scope>NUCLEOTIDE SEQUENCE [LARGE SCALE GENOMIC DNA]</scope>
    <source>
        <strain evidence="4">CGMCC 1.12989</strain>
    </source>
</reference>
<dbReference type="SUPFAM" id="SSF56112">
    <property type="entry name" value="Protein kinase-like (PK-like)"/>
    <property type="match status" value="1"/>
</dbReference>
<evidence type="ECO:0000256" key="1">
    <source>
        <dbReference type="SAM" id="MobiDB-lite"/>
    </source>
</evidence>
<evidence type="ECO:0000313" key="4">
    <source>
        <dbReference type="Proteomes" id="UP001595828"/>
    </source>
</evidence>
<gene>
    <name evidence="3" type="ORF">ACFO0A_09850</name>
</gene>
<feature type="compositionally biased region" description="Low complexity" evidence="1">
    <location>
        <begin position="7"/>
        <end position="20"/>
    </location>
</feature>
<dbReference type="InterPro" id="IPR002575">
    <property type="entry name" value="Aminoglycoside_PTrfase"/>
</dbReference>
<dbReference type="Gene3D" id="3.90.1200.10">
    <property type="match status" value="1"/>
</dbReference>
<dbReference type="Gene3D" id="3.30.200.20">
    <property type="entry name" value="Phosphorylase Kinase, domain 1"/>
    <property type="match status" value="1"/>
</dbReference>
<keyword evidence="4" id="KW-1185">Reference proteome</keyword>
<feature type="domain" description="Aminoglycoside phosphotransferase" evidence="2">
    <location>
        <begin position="39"/>
        <end position="261"/>
    </location>
</feature>